<keyword evidence="2 6" id="KW-0409">Iron storage</keyword>
<dbReference type="PROSITE" id="PS50905">
    <property type="entry name" value="FERRITIN_LIKE"/>
    <property type="match status" value="1"/>
</dbReference>
<feature type="domain" description="Ferritin-like diiron" evidence="7">
    <location>
        <begin position="46"/>
        <end position="130"/>
    </location>
</feature>
<dbReference type="GO" id="GO:0008199">
    <property type="term" value="F:ferric iron binding"/>
    <property type="evidence" value="ECO:0007669"/>
    <property type="project" value="InterPro"/>
</dbReference>
<evidence type="ECO:0000313" key="8">
    <source>
        <dbReference type="EMBL" id="CAG9804257.1"/>
    </source>
</evidence>
<evidence type="ECO:0000256" key="5">
    <source>
        <dbReference type="PIRSR" id="PIRSR601519-1"/>
    </source>
</evidence>
<dbReference type="PANTHER" id="PTHR11431">
    <property type="entry name" value="FERRITIN"/>
    <property type="match status" value="1"/>
</dbReference>
<reference evidence="8" key="1">
    <citation type="submission" date="2022-01" db="EMBL/GenBank/DDBJ databases">
        <authorList>
            <person name="King R."/>
        </authorList>
    </citation>
    <scope>NUCLEOTIDE SEQUENCE</scope>
</reference>
<evidence type="ECO:0000256" key="6">
    <source>
        <dbReference type="RuleBase" id="RU361145"/>
    </source>
</evidence>
<dbReference type="GO" id="GO:0008198">
    <property type="term" value="F:ferrous iron binding"/>
    <property type="evidence" value="ECO:0007669"/>
    <property type="project" value="TreeGrafter"/>
</dbReference>
<dbReference type="GO" id="GO:0006826">
    <property type="term" value="P:iron ion transport"/>
    <property type="evidence" value="ECO:0007669"/>
    <property type="project" value="InterPro"/>
</dbReference>
<dbReference type="InterPro" id="IPR012347">
    <property type="entry name" value="Ferritin-like"/>
</dbReference>
<evidence type="ECO:0000313" key="9">
    <source>
        <dbReference type="Proteomes" id="UP001153620"/>
    </source>
</evidence>
<evidence type="ECO:0000256" key="2">
    <source>
        <dbReference type="ARBA" id="ARBA00022434"/>
    </source>
</evidence>
<proteinExistence type="inferred from homology"/>
<evidence type="ECO:0000256" key="4">
    <source>
        <dbReference type="ARBA" id="ARBA00023004"/>
    </source>
</evidence>
<sequence length="130" mass="15155">MNFKFKLTKFNPSRNYFNSLRNVSTSKYLNNVQDSNKLSNYYPPCSMYFKEVECKVNEQIALEFVAFYNYLGMFNHFARSDVALSGCKQFFLKCAEEEKKHALKLCNYQNMRGGSVNLLDLSILYSQGCI</sequence>
<evidence type="ECO:0000256" key="1">
    <source>
        <dbReference type="ARBA" id="ARBA00007513"/>
    </source>
</evidence>
<dbReference type="Gene3D" id="1.20.1260.10">
    <property type="match status" value="1"/>
</dbReference>
<evidence type="ECO:0000256" key="3">
    <source>
        <dbReference type="ARBA" id="ARBA00022723"/>
    </source>
</evidence>
<dbReference type="InterPro" id="IPR008331">
    <property type="entry name" value="Ferritin_DPS_dom"/>
</dbReference>
<dbReference type="GO" id="GO:0005737">
    <property type="term" value="C:cytoplasm"/>
    <property type="evidence" value="ECO:0007669"/>
    <property type="project" value="TreeGrafter"/>
</dbReference>
<comment type="catalytic activity">
    <reaction evidence="6">
        <text>4 Fe(2+) + O2 + 4 H(+) = 4 Fe(3+) + 2 H2O</text>
        <dbReference type="Rhea" id="RHEA:11148"/>
        <dbReference type="ChEBI" id="CHEBI:15377"/>
        <dbReference type="ChEBI" id="CHEBI:15378"/>
        <dbReference type="ChEBI" id="CHEBI:15379"/>
        <dbReference type="ChEBI" id="CHEBI:29033"/>
        <dbReference type="ChEBI" id="CHEBI:29034"/>
        <dbReference type="EC" id="1.16.3.1"/>
    </reaction>
</comment>
<keyword evidence="3 5" id="KW-0479">Metal-binding</keyword>
<dbReference type="PANTHER" id="PTHR11431:SF75">
    <property type="entry name" value="FERRITIN"/>
    <property type="match status" value="1"/>
</dbReference>
<dbReference type="SUPFAM" id="SSF47240">
    <property type="entry name" value="Ferritin-like"/>
    <property type="match status" value="1"/>
</dbReference>
<name>A0A9N9WU65_9DIPT</name>
<dbReference type="AlphaFoldDB" id="A0A9N9WU65"/>
<comment type="function">
    <text evidence="6">Stores iron in a soluble, non-toxic, readily available form. Important for iron homeostasis. Iron is taken up in the ferrous form and deposited as ferric hydroxides after oxidation.</text>
</comment>
<dbReference type="Proteomes" id="UP001153620">
    <property type="component" value="Chromosome 2"/>
</dbReference>
<feature type="binding site" evidence="5">
    <location>
        <position position="63"/>
    </location>
    <ligand>
        <name>Fe cation</name>
        <dbReference type="ChEBI" id="CHEBI:24875"/>
        <label>1</label>
    </ligand>
</feature>
<protein>
    <recommendedName>
        <fullName evidence="6">Ferritin</fullName>
        <ecNumber evidence="6">1.16.3.1</ecNumber>
    </recommendedName>
</protein>
<dbReference type="Pfam" id="PF00210">
    <property type="entry name" value="Ferritin"/>
    <property type="match status" value="1"/>
</dbReference>
<reference evidence="8" key="2">
    <citation type="submission" date="2022-10" db="EMBL/GenBank/DDBJ databases">
        <authorList>
            <consortium name="ENA_rothamsted_submissions"/>
            <consortium name="culmorum"/>
            <person name="King R."/>
        </authorList>
    </citation>
    <scope>NUCLEOTIDE SEQUENCE</scope>
</reference>
<accession>A0A9N9WU65</accession>
<comment type="similarity">
    <text evidence="1 6">Belongs to the ferritin family.</text>
</comment>
<feature type="binding site" evidence="5">
    <location>
        <position position="98"/>
    </location>
    <ligand>
        <name>Fe cation</name>
        <dbReference type="ChEBI" id="CHEBI:24875"/>
        <label>1</label>
    </ligand>
</feature>
<dbReference type="GO" id="GO:0004322">
    <property type="term" value="F:ferroxidase activity"/>
    <property type="evidence" value="ECO:0007669"/>
    <property type="project" value="UniProtKB-EC"/>
</dbReference>
<dbReference type="EC" id="1.16.3.1" evidence="6"/>
<dbReference type="EMBL" id="OU895878">
    <property type="protein sequence ID" value="CAG9804257.1"/>
    <property type="molecule type" value="Genomic_DNA"/>
</dbReference>
<dbReference type="InterPro" id="IPR009040">
    <property type="entry name" value="Ferritin-like_diiron"/>
</dbReference>
<gene>
    <name evidence="8" type="ORF">CHIRRI_LOCUS7150</name>
</gene>
<dbReference type="OrthoDB" id="186462at2759"/>
<keyword evidence="4 5" id="KW-0408">Iron</keyword>
<feature type="binding site" evidence="5">
    <location>
        <position position="101"/>
    </location>
    <ligand>
        <name>Fe cation</name>
        <dbReference type="ChEBI" id="CHEBI:24875"/>
        <label>1</label>
    </ligand>
</feature>
<keyword evidence="9" id="KW-1185">Reference proteome</keyword>
<evidence type="ECO:0000259" key="7">
    <source>
        <dbReference type="PROSITE" id="PS50905"/>
    </source>
</evidence>
<dbReference type="InterPro" id="IPR001519">
    <property type="entry name" value="Ferritin"/>
</dbReference>
<dbReference type="GO" id="GO:0006879">
    <property type="term" value="P:intracellular iron ion homeostasis"/>
    <property type="evidence" value="ECO:0007669"/>
    <property type="project" value="UniProtKB-KW"/>
</dbReference>
<organism evidence="8 9">
    <name type="scientific">Chironomus riparius</name>
    <dbReference type="NCBI Taxonomy" id="315576"/>
    <lineage>
        <taxon>Eukaryota</taxon>
        <taxon>Metazoa</taxon>
        <taxon>Ecdysozoa</taxon>
        <taxon>Arthropoda</taxon>
        <taxon>Hexapoda</taxon>
        <taxon>Insecta</taxon>
        <taxon>Pterygota</taxon>
        <taxon>Neoptera</taxon>
        <taxon>Endopterygota</taxon>
        <taxon>Diptera</taxon>
        <taxon>Nematocera</taxon>
        <taxon>Chironomoidea</taxon>
        <taxon>Chironomidae</taxon>
        <taxon>Chironominae</taxon>
        <taxon>Chironomus</taxon>
    </lineage>
</organism>
<keyword evidence="6" id="KW-0560">Oxidoreductase</keyword>
<dbReference type="InterPro" id="IPR009078">
    <property type="entry name" value="Ferritin-like_SF"/>
</dbReference>